<sequence>RLVESSVKLDVPRSVIVEVLSDAQDIITRYLTSDTCRWRMKVNIGDMKTMLCLVKGVLGTKPVCRLSEKEQDFLSTVLIKAFLQSVPSPHDSYRTQSLKPIQFLTCEGRPVSHTKIINGVLIEAPELPTYNLNTAVRNLKVALYNVSM</sequence>
<dbReference type="InterPro" id="IPR002423">
    <property type="entry name" value="Cpn60/GroEL/TCP-1"/>
</dbReference>
<reference evidence="1" key="1">
    <citation type="submission" date="2022-11" db="UniProtKB">
        <authorList>
            <consortium name="EnsemblMetazoa"/>
        </authorList>
    </citation>
    <scope>IDENTIFICATION</scope>
</reference>
<dbReference type="GO" id="GO:0051082">
    <property type="term" value="F:unfolded protein binding"/>
    <property type="evidence" value="ECO:0007669"/>
    <property type="project" value="InterPro"/>
</dbReference>
<dbReference type="GO" id="GO:1902636">
    <property type="term" value="C:kinociliary basal body"/>
    <property type="evidence" value="ECO:0007669"/>
    <property type="project" value="TreeGrafter"/>
</dbReference>
<dbReference type="Pfam" id="PF00118">
    <property type="entry name" value="Cpn60_TCP1"/>
    <property type="match status" value="1"/>
</dbReference>
<dbReference type="GO" id="GO:0006457">
    <property type="term" value="P:protein folding"/>
    <property type="evidence" value="ECO:0007669"/>
    <property type="project" value="InterPro"/>
</dbReference>
<dbReference type="GO" id="GO:0005524">
    <property type="term" value="F:ATP binding"/>
    <property type="evidence" value="ECO:0007669"/>
    <property type="project" value="InterPro"/>
</dbReference>
<dbReference type="OrthoDB" id="528704at2759"/>
<dbReference type="GeneID" id="110241580"/>
<dbReference type="AlphaFoldDB" id="A0A913XE91"/>
<dbReference type="KEGG" id="epa:110241580"/>
<keyword evidence="2" id="KW-1185">Reference proteome</keyword>
<evidence type="ECO:0000313" key="2">
    <source>
        <dbReference type="Proteomes" id="UP000887567"/>
    </source>
</evidence>
<evidence type="ECO:0000313" key="1">
    <source>
        <dbReference type="EnsemblMetazoa" id="XP_020903113.2"/>
    </source>
</evidence>
<dbReference type="GO" id="GO:0032502">
    <property type="term" value="P:developmental process"/>
    <property type="evidence" value="ECO:0007669"/>
    <property type="project" value="TreeGrafter"/>
</dbReference>
<name>A0A913XE91_EXADI</name>
<dbReference type="EnsemblMetazoa" id="XM_021047454.2">
    <property type="protein sequence ID" value="XP_020903113.2"/>
    <property type="gene ID" value="LOC110241580"/>
</dbReference>
<dbReference type="PANTHER" id="PTHR46787:SF1">
    <property type="entry name" value="MOLECULAR CHAPERONE MKKS"/>
    <property type="match status" value="1"/>
</dbReference>
<protein>
    <submittedName>
        <fullName evidence="1">Uncharacterized protein</fullName>
    </submittedName>
</protein>
<dbReference type="RefSeq" id="XP_020903113.2">
    <property type="nucleotide sequence ID" value="XM_021047454.2"/>
</dbReference>
<dbReference type="PANTHER" id="PTHR46787">
    <property type="entry name" value="SYNDROMES PUTATIVE CHAPERONIN-RELATED"/>
    <property type="match status" value="1"/>
</dbReference>
<proteinExistence type="predicted"/>
<dbReference type="GO" id="GO:0005737">
    <property type="term" value="C:cytoplasm"/>
    <property type="evidence" value="ECO:0007669"/>
    <property type="project" value="TreeGrafter"/>
</dbReference>
<accession>A0A913XE91</accession>
<dbReference type="GO" id="GO:0005634">
    <property type="term" value="C:nucleus"/>
    <property type="evidence" value="ECO:0007669"/>
    <property type="project" value="TreeGrafter"/>
</dbReference>
<dbReference type="Proteomes" id="UP000887567">
    <property type="component" value="Unplaced"/>
</dbReference>
<dbReference type="GO" id="GO:0051131">
    <property type="term" value="P:chaperone-mediated protein complex assembly"/>
    <property type="evidence" value="ECO:0007669"/>
    <property type="project" value="TreeGrafter"/>
</dbReference>
<dbReference type="InterPro" id="IPR028790">
    <property type="entry name" value="MKKS"/>
</dbReference>
<dbReference type="GO" id="GO:0060271">
    <property type="term" value="P:cilium assembly"/>
    <property type="evidence" value="ECO:0007669"/>
    <property type="project" value="InterPro"/>
</dbReference>
<organism evidence="1 2">
    <name type="scientific">Exaiptasia diaphana</name>
    <name type="common">Tropical sea anemone</name>
    <name type="synonym">Aiptasia pulchella</name>
    <dbReference type="NCBI Taxonomy" id="2652724"/>
    <lineage>
        <taxon>Eukaryota</taxon>
        <taxon>Metazoa</taxon>
        <taxon>Cnidaria</taxon>
        <taxon>Anthozoa</taxon>
        <taxon>Hexacorallia</taxon>
        <taxon>Actiniaria</taxon>
        <taxon>Aiptasiidae</taxon>
        <taxon>Exaiptasia</taxon>
    </lineage>
</organism>